<name>A0A8X6Y5R9_9ARAC</name>
<keyword evidence="1" id="KW-1133">Transmembrane helix</keyword>
<gene>
    <name evidence="2" type="ORF">TNIN_463081</name>
</gene>
<sequence length="92" mass="10523">MKCNDLQQIVLSAGLKYEKRGDVILERAQVASFECLNNMMDNAPYAGITSRKGRKTIFCLIYELLNVIILFSAWPVHLDFGKCNLKLFYIGF</sequence>
<keyword evidence="1" id="KW-0812">Transmembrane</keyword>
<evidence type="ECO:0000313" key="3">
    <source>
        <dbReference type="Proteomes" id="UP000886998"/>
    </source>
</evidence>
<dbReference type="Proteomes" id="UP000886998">
    <property type="component" value="Unassembled WGS sequence"/>
</dbReference>
<organism evidence="2 3">
    <name type="scientific">Trichonephila inaurata madagascariensis</name>
    <dbReference type="NCBI Taxonomy" id="2747483"/>
    <lineage>
        <taxon>Eukaryota</taxon>
        <taxon>Metazoa</taxon>
        <taxon>Ecdysozoa</taxon>
        <taxon>Arthropoda</taxon>
        <taxon>Chelicerata</taxon>
        <taxon>Arachnida</taxon>
        <taxon>Araneae</taxon>
        <taxon>Araneomorphae</taxon>
        <taxon>Entelegynae</taxon>
        <taxon>Araneoidea</taxon>
        <taxon>Nephilidae</taxon>
        <taxon>Trichonephila</taxon>
        <taxon>Trichonephila inaurata</taxon>
    </lineage>
</organism>
<keyword evidence="3" id="KW-1185">Reference proteome</keyword>
<dbReference type="AlphaFoldDB" id="A0A8X6Y5R9"/>
<evidence type="ECO:0000313" key="2">
    <source>
        <dbReference type="EMBL" id="GFY64757.1"/>
    </source>
</evidence>
<proteinExistence type="predicted"/>
<evidence type="ECO:0000256" key="1">
    <source>
        <dbReference type="SAM" id="Phobius"/>
    </source>
</evidence>
<protein>
    <submittedName>
        <fullName evidence="2">Uncharacterized protein</fullName>
    </submittedName>
</protein>
<reference evidence="2" key="1">
    <citation type="submission" date="2020-08" db="EMBL/GenBank/DDBJ databases">
        <title>Multicomponent nature underlies the extraordinary mechanical properties of spider dragline silk.</title>
        <authorList>
            <person name="Kono N."/>
            <person name="Nakamura H."/>
            <person name="Mori M."/>
            <person name="Yoshida Y."/>
            <person name="Ohtoshi R."/>
            <person name="Malay A.D."/>
            <person name="Moran D.A.P."/>
            <person name="Tomita M."/>
            <person name="Numata K."/>
            <person name="Arakawa K."/>
        </authorList>
    </citation>
    <scope>NUCLEOTIDE SEQUENCE</scope>
</reference>
<keyword evidence="1" id="KW-0472">Membrane</keyword>
<feature type="transmembrane region" description="Helical" evidence="1">
    <location>
        <begin position="57"/>
        <end position="76"/>
    </location>
</feature>
<comment type="caution">
    <text evidence="2">The sequence shown here is derived from an EMBL/GenBank/DDBJ whole genome shotgun (WGS) entry which is preliminary data.</text>
</comment>
<accession>A0A8X6Y5R9</accession>
<dbReference type="EMBL" id="BMAV01015389">
    <property type="protein sequence ID" value="GFY64757.1"/>
    <property type="molecule type" value="Genomic_DNA"/>
</dbReference>